<protein>
    <submittedName>
        <fullName evidence="5">AraC family transcriptional regulator</fullName>
    </submittedName>
</protein>
<accession>A0ABY8X7G4</accession>
<keyword evidence="6" id="KW-1185">Reference proteome</keyword>
<dbReference type="InterPro" id="IPR009057">
    <property type="entry name" value="Homeodomain-like_sf"/>
</dbReference>
<name>A0ABY8X7G4_9BACL</name>
<dbReference type="InterPro" id="IPR037923">
    <property type="entry name" value="HTH-like"/>
</dbReference>
<evidence type="ECO:0000256" key="2">
    <source>
        <dbReference type="ARBA" id="ARBA00023125"/>
    </source>
</evidence>
<keyword evidence="1" id="KW-0805">Transcription regulation</keyword>
<sequence>MICFGGSGTFHFENMPYIKMKRGDILFLPGKLAHDYGPSATELWLLGYMGIEGSFVEPLVNALQLTIMKPISVNESKIQQLESDIKELWHISEPKESDPYHTASTKIYSMLTYIATATQSEKPMQNYRSSTSAKEMLRASVQYMEQHYMEDLSLANIADTVGYSKQHFQRKFKEIYGVNPSHYLQRLRLHKGAQLLSEHSELSVGEIATMVGMDLNYFVRIFKREHGITPAKYRFTD</sequence>
<evidence type="ECO:0000313" key="5">
    <source>
        <dbReference type="EMBL" id="WIV21497.1"/>
    </source>
</evidence>
<dbReference type="InterPro" id="IPR018062">
    <property type="entry name" value="HTH_AraC-typ_CS"/>
</dbReference>
<dbReference type="SUPFAM" id="SSF46689">
    <property type="entry name" value="Homeodomain-like"/>
    <property type="match status" value="2"/>
</dbReference>
<evidence type="ECO:0000313" key="6">
    <source>
        <dbReference type="Proteomes" id="UP001236415"/>
    </source>
</evidence>
<feature type="domain" description="HTH araC/xylS-type" evidence="4">
    <location>
        <begin position="138"/>
        <end position="236"/>
    </location>
</feature>
<dbReference type="Gene3D" id="1.10.10.60">
    <property type="entry name" value="Homeodomain-like"/>
    <property type="match status" value="2"/>
</dbReference>
<evidence type="ECO:0000259" key="4">
    <source>
        <dbReference type="PROSITE" id="PS01124"/>
    </source>
</evidence>
<dbReference type="Proteomes" id="UP001236415">
    <property type="component" value="Chromosome"/>
</dbReference>
<dbReference type="PROSITE" id="PS00041">
    <property type="entry name" value="HTH_ARAC_FAMILY_1"/>
    <property type="match status" value="1"/>
</dbReference>
<dbReference type="PROSITE" id="PS01124">
    <property type="entry name" value="HTH_ARAC_FAMILY_2"/>
    <property type="match status" value="1"/>
</dbReference>
<dbReference type="InterPro" id="IPR018060">
    <property type="entry name" value="HTH_AraC"/>
</dbReference>
<evidence type="ECO:0000256" key="3">
    <source>
        <dbReference type="ARBA" id="ARBA00023163"/>
    </source>
</evidence>
<gene>
    <name evidence="5" type="ORF">QPK24_11980</name>
</gene>
<organism evidence="5 6">
    <name type="scientific">Paenibacillus polygoni</name>
    <dbReference type="NCBI Taxonomy" id="3050112"/>
    <lineage>
        <taxon>Bacteria</taxon>
        <taxon>Bacillati</taxon>
        <taxon>Bacillota</taxon>
        <taxon>Bacilli</taxon>
        <taxon>Bacillales</taxon>
        <taxon>Paenibacillaceae</taxon>
        <taxon>Paenibacillus</taxon>
    </lineage>
</organism>
<dbReference type="InterPro" id="IPR003313">
    <property type="entry name" value="AraC-bd"/>
</dbReference>
<dbReference type="SUPFAM" id="SSF51215">
    <property type="entry name" value="Regulatory protein AraC"/>
    <property type="match status" value="1"/>
</dbReference>
<dbReference type="PANTHER" id="PTHR43280:SF2">
    <property type="entry name" value="HTH-TYPE TRANSCRIPTIONAL REGULATOR EXSA"/>
    <property type="match status" value="1"/>
</dbReference>
<dbReference type="Pfam" id="PF02311">
    <property type="entry name" value="AraC_binding"/>
    <property type="match status" value="1"/>
</dbReference>
<proteinExistence type="predicted"/>
<dbReference type="PANTHER" id="PTHR43280">
    <property type="entry name" value="ARAC-FAMILY TRANSCRIPTIONAL REGULATOR"/>
    <property type="match status" value="1"/>
</dbReference>
<keyword evidence="3" id="KW-0804">Transcription</keyword>
<reference evidence="5 6" key="1">
    <citation type="submission" date="2023-06" db="EMBL/GenBank/DDBJ databases">
        <title>Paenibacillus polygonum sp. nov., an endophytic bacterium, isolated from Polygonum lapathifolium L. in Nanji Wetland National Nature Reserve, South of Poyang Lake, Jiangxi Province, China.</title>
        <authorList>
            <person name="Yu Z."/>
        </authorList>
    </citation>
    <scope>NUCLEOTIDE SEQUENCE [LARGE SCALE GENOMIC DNA]</scope>
    <source>
        <strain evidence="5 6">C31</strain>
    </source>
</reference>
<dbReference type="SMART" id="SM00342">
    <property type="entry name" value="HTH_ARAC"/>
    <property type="match status" value="1"/>
</dbReference>
<dbReference type="Pfam" id="PF12833">
    <property type="entry name" value="HTH_18"/>
    <property type="match status" value="1"/>
</dbReference>
<keyword evidence="2" id="KW-0238">DNA-binding</keyword>
<dbReference type="EMBL" id="CP127162">
    <property type="protein sequence ID" value="WIV21497.1"/>
    <property type="molecule type" value="Genomic_DNA"/>
</dbReference>
<evidence type="ECO:0000256" key="1">
    <source>
        <dbReference type="ARBA" id="ARBA00023015"/>
    </source>
</evidence>